<name>A0AAD3SWP7_NEPGR</name>
<dbReference type="Proteomes" id="UP001279734">
    <property type="component" value="Unassembled WGS sequence"/>
</dbReference>
<organism evidence="1 2">
    <name type="scientific">Nepenthes gracilis</name>
    <name type="common">Slender pitcher plant</name>
    <dbReference type="NCBI Taxonomy" id="150966"/>
    <lineage>
        <taxon>Eukaryota</taxon>
        <taxon>Viridiplantae</taxon>
        <taxon>Streptophyta</taxon>
        <taxon>Embryophyta</taxon>
        <taxon>Tracheophyta</taxon>
        <taxon>Spermatophyta</taxon>
        <taxon>Magnoliopsida</taxon>
        <taxon>eudicotyledons</taxon>
        <taxon>Gunneridae</taxon>
        <taxon>Pentapetalae</taxon>
        <taxon>Caryophyllales</taxon>
        <taxon>Nepenthaceae</taxon>
        <taxon>Nepenthes</taxon>
    </lineage>
</organism>
<accession>A0AAD3SWP7</accession>
<reference evidence="1" key="1">
    <citation type="submission" date="2023-05" db="EMBL/GenBank/DDBJ databases">
        <title>Nepenthes gracilis genome sequencing.</title>
        <authorList>
            <person name="Fukushima K."/>
        </authorList>
    </citation>
    <scope>NUCLEOTIDE SEQUENCE</scope>
    <source>
        <strain evidence="1">SING2019-196</strain>
    </source>
</reference>
<comment type="caution">
    <text evidence="1">The sequence shown here is derived from an EMBL/GenBank/DDBJ whole genome shotgun (WGS) entry which is preliminary data.</text>
</comment>
<keyword evidence="2" id="KW-1185">Reference proteome</keyword>
<protein>
    <submittedName>
        <fullName evidence="1">Uncharacterized protein</fullName>
    </submittedName>
</protein>
<evidence type="ECO:0000313" key="1">
    <source>
        <dbReference type="EMBL" id="GMH19280.1"/>
    </source>
</evidence>
<proteinExistence type="predicted"/>
<sequence>MNRGRLFCVSYNADFSGKCFYSHLQFPCETWIKSGLLLDQFVVNPLLHWARNSPSWVFLEDFLDEVEAVGDFNWAGGVVLVAAGSVGADGVGVGGADVAAGDIDCVRDS</sequence>
<dbReference type="AlphaFoldDB" id="A0AAD3SWP7"/>
<gene>
    <name evidence="1" type="ORF">Nepgr_021121</name>
</gene>
<dbReference type="EMBL" id="BSYO01000020">
    <property type="protein sequence ID" value="GMH19280.1"/>
    <property type="molecule type" value="Genomic_DNA"/>
</dbReference>
<evidence type="ECO:0000313" key="2">
    <source>
        <dbReference type="Proteomes" id="UP001279734"/>
    </source>
</evidence>